<proteinExistence type="predicted"/>
<feature type="compositionally biased region" description="Polar residues" evidence="1">
    <location>
        <begin position="1"/>
        <end position="14"/>
    </location>
</feature>
<dbReference type="Proteomes" id="UP000282574">
    <property type="component" value="Unassembled WGS sequence"/>
</dbReference>
<dbReference type="EMBL" id="RSCK01000012">
    <property type="protein sequence ID" value="RUT12677.1"/>
    <property type="molecule type" value="Genomic_DNA"/>
</dbReference>
<sequence length="62" mass="6737">MTGLSTPLYYSSTKGEFMQLKKESRCGDKGDKGDKGEGGDKGDKGKFVSRNNLPPATHLTDR</sequence>
<comment type="caution">
    <text evidence="2">The sequence shown here is derived from an EMBL/GenBank/DDBJ whole genome shotgun (WGS) entry which is preliminary data.</text>
</comment>
<evidence type="ECO:0000256" key="1">
    <source>
        <dbReference type="SAM" id="MobiDB-lite"/>
    </source>
</evidence>
<reference evidence="2 3" key="1">
    <citation type="journal article" date="2019" name="Genome Biol. Evol.">
        <title>Day and night: Metabolic profiles and evolutionary relationships of six axenic non-marine cyanobacteria.</title>
        <authorList>
            <person name="Will S.E."/>
            <person name="Henke P."/>
            <person name="Boedeker C."/>
            <person name="Huang S."/>
            <person name="Brinkmann H."/>
            <person name="Rohde M."/>
            <person name="Jarek M."/>
            <person name="Friedl T."/>
            <person name="Seufert S."/>
            <person name="Schumacher M."/>
            <person name="Overmann J."/>
            <person name="Neumann-Schaal M."/>
            <person name="Petersen J."/>
        </authorList>
    </citation>
    <scope>NUCLEOTIDE SEQUENCE [LARGE SCALE GENOMIC DNA]</scope>
    <source>
        <strain evidence="2 3">SAG 39.79</strain>
    </source>
</reference>
<feature type="compositionally biased region" description="Basic and acidic residues" evidence="1">
    <location>
        <begin position="19"/>
        <end position="46"/>
    </location>
</feature>
<name>A0AB37UMP0_9CYAN</name>
<accession>A0AB37UMP0</accession>
<protein>
    <submittedName>
        <fullName evidence="2">Uncharacterized protein</fullName>
    </submittedName>
</protein>
<evidence type="ECO:0000313" key="2">
    <source>
        <dbReference type="EMBL" id="RUT12677.1"/>
    </source>
</evidence>
<dbReference type="AlphaFoldDB" id="A0AB37UMP0"/>
<feature type="region of interest" description="Disordered" evidence="1">
    <location>
        <begin position="1"/>
        <end position="62"/>
    </location>
</feature>
<evidence type="ECO:0000313" key="3">
    <source>
        <dbReference type="Proteomes" id="UP000282574"/>
    </source>
</evidence>
<organism evidence="2 3">
    <name type="scientific">Chroococcidiopsis cubana SAG 39.79</name>
    <dbReference type="NCBI Taxonomy" id="388085"/>
    <lineage>
        <taxon>Bacteria</taxon>
        <taxon>Bacillati</taxon>
        <taxon>Cyanobacteriota</taxon>
        <taxon>Cyanophyceae</taxon>
        <taxon>Chroococcidiopsidales</taxon>
        <taxon>Chroococcidiopsidaceae</taxon>
        <taxon>Chroococcidiopsis</taxon>
    </lineage>
</organism>
<gene>
    <name evidence="2" type="ORF">DSM107010_20580</name>
</gene>
<keyword evidence="3" id="KW-1185">Reference proteome</keyword>